<comment type="caution">
    <text evidence="2">The sequence shown here is derived from an EMBL/GenBank/DDBJ whole genome shotgun (WGS) entry which is preliminary data.</text>
</comment>
<evidence type="ECO:0000313" key="3">
    <source>
        <dbReference type="Proteomes" id="UP000267049"/>
    </source>
</evidence>
<keyword evidence="3" id="KW-1185">Reference proteome</keyword>
<dbReference type="AlphaFoldDB" id="A0A3M8SXZ7"/>
<dbReference type="InterPro" id="IPR011748">
    <property type="entry name" value="Unchr_phage_tail-like"/>
</dbReference>
<dbReference type="Proteomes" id="UP000267049">
    <property type="component" value="Unassembled WGS sequence"/>
</dbReference>
<proteinExistence type="predicted"/>
<dbReference type="EMBL" id="RIBS01000001">
    <property type="protein sequence ID" value="RNF86197.1"/>
    <property type="molecule type" value="Genomic_DNA"/>
</dbReference>
<dbReference type="InterPro" id="IPR006521">
    <property type="entry name" value="Tail_protein_I"/>
</dbReference>
<dbReference type="OrthoDB" id="370073at2"/>
<gene>
    <name evidence="2" type="ORF">EER27_01875</name>
</gene>
<reference evidence="2 3" key="1">
    <citation type="submission" date="2018-11" db="EMBL/GenBank/DDBJ databases">
        <title>Lysobacter cryohumiis sp. nov., isolated from soil in the Tianshan Mountains, Xinjiang, China.</title>
        <authorList>
            <person name="Luo Y."/>
            <person name="Sheng H."/>
        </authorList>
    </citation>
    <scope>NUCLEOTIDE SEQUENCE [LARGE SCALE GENOMIC DNA]</scope>
    <source>
        <strain evidence="2 3">ZS60</strain>
    </source>
</reference>
<protein>
    <submittedName>
        <fullName evidence="2">Phage tail protein</fullName>
    </submittedName>
</protein>
<sequence>MDCNGQRFWLLADAGHWRWREHARWDAGCRALCLASERSLPEPAQPAAAHAAANSALEVVPRTVDADDGVAYWHAGSSAVVARSHLPGEAVRLPLAEAPSDIVVGWDGVLYAIVAGSIRLHDLRGRWSDVNVGAAGFAPWRAAADPDGGLWVLERASGRLARLRGMPMTVGPFGGYAGTTFRPDPENCHEPELEPLADPAWPAGERPVALALHRERGLALLSWADTDGHARLRFWDARTSRLGAPFDLEGARYAYALDFVDEAGQTRAVVRIPDRNDAPAFVVDSDDADGDAPVPLQPCGDIYPLAAEAIEAPFAHRLDGPPRYPIALDAPVAGLPARGVESLHRLSLSNLARHGEARHFRDDGSAPHLIDSGAQQTVWHRLYAEALLPARAGFIAWCAATTEPQPPEIDDVDAWLPHRFGDVPGDIAIDAAHAPRAAWESAPSELPHHSGLAPWPREAQRAGLWSVLVQDSRRRVRRLVGRYLWLRLELFGDGLVGPEIAAMRAWGSRFSYRDHYLPRLYHEDHHGVPALLPGEAIARLAPSHGGTLDDGGTASGTLLQQLRDGGVDVGDANRIAVIEDGRRWLLRDAASQRAWRLRADGDAPASTTAIEVYRPQATPADFLERLLCNFEGVLTPLEERIASAHLLSDPTTVPEPQLDWLGSWVGVAFDPALPQARRRAWLRHAPQLARDHGTRRGLELALEIASDGGVSGGEIVVIEDFRLRRLLATLLGVDLNEANDPLLPGLIVSGNSVVGDTLVLGEEATGEEGTLRAELMALFRNEVATQAENDAVREFHGRLAHRATVLVHQQVSPTDLGLLRRIVELETPAHTQVRVVAATWPFLVGLASLVGIDSYLGRRPPRRPARVDVSTAGGGDFVQGSASLDPRVSGASAAVPTDPPTADAGDDMQVRSGLSFDLDGSRSQAAPGRRIDSYVWRRLPPSG</sequence>
<dbReference type="SUPFAM" id="SSF63829">
    <property type="entry name" value="Calcium-dependent phosphotriesterase"/>
    <property type="match status" value="1"/>
</dbReference>
<dbReference type="InterPro" id="IPR015943">
    <property type="entry name" value="WD40/YVTN_repeat-like_dom_sf"/>
</dbReference>
<dbReference type="NCBIfam" id="TIGR02242">
    <property type="entry name" value="tail_TIGR02242"/>
    <property type="match status" value="1"/>
</dbReference>
<feature type="region of interest" description="Disordered" evidence="1">
    <location>
        <begin position="860"/>
        <end position="912"/>
    </location>
</feature>
<evidence type="ECO:0000256" key="1">
    <source>
        <dbReference type="SAM" id="MobiDB-lite"/>
    </source>
</evidence>
<organism evidence="2 3">
    <name type="scientific">Montanilutibacter psychrotolerans</name>
    <dbReference type="NCBI Taxonomy" id="1327343"/>
    <lineage>
        <taxon>Bacteria</taxon>
        <taxon>Pseudomonadati</taxon>
        <taxon>Pseudomonadota</taxon>
        <taxon>Gammaproteobacteria</taxon>
        <taxon>Lysobacterales</taxon>
        <taxon>Lysobacteraceae</taxon>
        <taxon>Montanilutibacter</taxon>
    </lineage>
</organism>
<evidence type="ECO:0000313" key="2">
    <source>
        <dbReference type="EMBL" id="RNF86197.1"/>
    </source>
</evidence>
<accession>A0A3M8SXZ7</accession>
<dbReference type="Gene3D" id="2.130.10.10">
    <property type="entry name" value="YVTN repeat-like/Quinoprotein amine dehydrogenase"/>
    <property type="match status" value="1"/>
</dbReference>
<dbReference type="RefSeq" id="WP_123086316.1">
    <property type="nucleotide sequence ID" value="NZ_RIBS01000001.1"/>
</dbReference>
<feature type="compositionally biased region" description="Low complexity" evidence="1">
    <location>
        <begin position="893"/>
        <end position="903"/>
    </location>
</feature>
<name>A0A3M8SXZ7_9GAMM</name>
<dbReference type="Pfam" id="PF09684">
    <property type="entry name" value="Tail_P2_I"/>
    <property type="match status" value="1"/>
</dbReference>